<evidence type="ECO:0000313" key="14">
    <source>
        <dbReference type="Proteomes" id="UP001595886"/>
    </source>
</evidence>
<comment type="subcellular location">
    <subcellularLocation>
        <location evidence="11">Cell inner membrane</location>
        <topology evidence="11">Multi-pass membrane protein</topology>
    </subcellularLocation>
    <subcellularLocation>
        <location evidence="1">Cell membrane</location>
        <topology evidence="1">Multi-pass membrane protein</topology>
    </subcellularLocation>
</comment>
<evidence type="ECO:0000256" key="7">
    <source>
        <dbReference type="ARBA" id="ARBA00022903"/>
    </source>
</evidence>
<comment type="caution">
    <text evidence="13">The sequence shown here is derived from an EMBL/GenBank/DDBJ whole genome shotgun (WGS) entry which is preliminary data.</text>
</comment>
<dbReference type="RefSeq" id="WP_380021941.1">
    <property type="nucleotide sequence ID" value="NZ_JBHSHD010000010.1"/>
</dbReference>
<feature type="domain" description="ABC transmembrane type-2" evidence="12">
    <location>
        <begin position="32"/>
        <end position="256"/>
    </location>
</feature>
<keyword evidence="14" id="KW-1185">Reference proteome</keyword>
<feature type="transmembrane region" description="Helical" evidence="11">
    <location>
        <begin position="179"/>
        <end position="197"/>
    </location>
</feature>
<gene>
    <name evidence="13" type="ORF">ACFO6Q_15135</name>
</gene>
<proteinExistence type="inferred from homology"/>
<evidence type="ECO:0000256" key="3">
    <source>
        <dbReference type="ARBA" id="ARBA00022448"/>
    </source>
</evidence>
<evidence type="ECO:0000256" key="9">
    <source>
        <dbReference type="ARBA" id="ARBA00023047"/>
    </source>
</evidence>
<dbReference type="Proteomes" id="UP001595886">
    <property type="component" value="Unassembled WGS sequence"/>
</dbReference>
<protein>
    <recommendedName>
        <fullName evidence="11">Transport permease protein</fullName>
    </recommendedName>
</protein>
<evidence type="ECO:0000256" key="5">
    <source>
        <dbReference type="ARBA" id="ARBA00022597"/>
    </source>
</evidence>
<dbReference type="PIRSF" id="PIRSF006648">
    <property type="entry name" value="DrrB"/>
    <property type="match status" value="1"/>
</dbReference>
<feature type="transmembrane region" description="Helical" evidence="11">
    <location>
        <begin position="143"/>
        <end position="167"/>
    </location>
</feature>
<keyword evidence="10 11" id="KW-0472">Membrane</keyword>
<dbReference type="PROSITE" id="PS51012">
    <property type="entry name" value="ABC_TM2"/>
    <property type="match status" value="1"/>
</dbReference>
<evidence type="ECO:0000256" key="6">
    <source>
        <dbReference type="ARBA" id="ARBA00022692"/>
    </source>
</evidence>
<keyword evidence="9" id="KW-0625">Polysaccharide transport</keyword>
<name>A0ABV9R1N6_9GAMM</name>
<evidence type="ECO:0000256" key="8">
    <source>
        <dbReference type="ARBA" id="ARBA00022989"/>
    </source>
</evidence>
<evidence type="ECO:0000256" key="11">
    <source>
        <dbReference type="RuleBase" id="RU361157"/>
    </source>
</evidence>
<dbReference type="InterPro" id="IPR047817">
    <property type="entry name" value="ABC2_TM_bact-type"/>
</dbReference>
<evidence type="ECO:0000259" key="12">
    <source>
        <dbReference type="PROSITE" id="PS51012"/>
    </source>
</evidence>
<dbReference type="InterPro" id="IPR013525">
    <property type="entry name" value="ABC2_TM"/>
</dbReference>
<sequence>MAISGLVQSQSFFLFDELLRRDISQRYRGSLGGFAWALAQPLFMLAIYTVVFGYIFKPRWPGMQTGWDYVVVLFLGKIPYIFTQESIGRAPVLIVSHANYVKRLRFPLAMLPLVAVVSAFFYAMVAYLIWLAFYVAIRHEFSPLVFVAPFIYLPLGLFALGGTWFLASMGTYFRDTLQIVQPIVFALMFLSPIFYPMSGVPPQLAALIRLNPLTYPIEEMRGLLLFGEPFHPQLYALQLGAGLVCAVLGYLWFQRTRRGFADVI</sequence>
<evidence type="ECO:0000256" key="10">
    <source>
        <dbReference type="ARBA" id="ARBA00023136"/>
    </source>
</evidence>
<feature type="transmembrane region" description="Helical" evidence="11">
    <location>
        <begin position="111"/>
        <end position="137"/>
    </location>
</feature>
<keyword evidence="3 11" id="KW-0813">Transport</keyword>
<dbReference type="Pfam" id="PF01061">
    <property type="entry name" value="ABC2_membrane"/>
    <property type="match status" value="1"/>
</dbReference>
<keyword evidence="7" id="KW-0972">Capsule biogenesis/degradation</keyword>
<evidence type="ECO:0000256" key="4">
    <source>
        <dbReference type="ARBA" id="ARBA00022475"/>
    </source>
</evidence>
<comment type="similarity">
    <text evidence="2 11">Belongs to the ABC-2 integral membrane protein family.</text>
</comment>
<dbReference type="PRINTS" id="PR00164">
    <property type="entry name" value="ABC2TRNSPORT"/>
</dbReference>
<keyword evidence="5" id="KW-0762">Sugar transport</keyword>
<dbReference type="PANTHER" id="PTHR30413">
    <property type="entry name" value="INNER MEMBRANE TRANSPORT PERMEASE"/>
    <property type="match status" value="1"/>
</dbReference>
<keyword evidence="8 11" id="KW-1133">Transmembrane helix</keyword>
<dbReference type="InterPro" id="IPR000412">
    <property type="entry name" value="ABC_2_transport"/>
</dbReference>
<feature type="transmembrane region" description="Helical" evidence="11">
    <location>
        <begin position="34"/>
        <end position="56"/>
    </location>
</feature>
<evidence type="ECO:0000313" key="13">
    <source>
        <dbReference type="EMBL" id="MFC4821667.1"/>
    </source>
</evidence>
<keyword evidence="6 11" id="KW-0812">Transmembrane</keyword>
<reference evidence="14" key="1">
    <citation type="journal article" date="2019" name="Int. J. Syst. Evol. Microbiol.">
        <title>The Global Catalogue of Microorganisms (GCM) 10K type strain sequencing project: providing services to taxonomists for standard genome sequencing and annotation.</title>
        <authorList>
            <consortium name="The Broad Institute Genomics Platform"/>
            <consortium name="The Broad Institute Genome Sequencing Center for Infectious Disease"/>
            <person name="Wu L."/>
            <person name="Ma J."/>
        </authorList>
    </citation>
    <scope>NUCLEOTIDE SEQUENCE [LARGE SCALE GENOMIC DNA]</scope>
    <source>
        <strain evidence="14">CCUG 30340</strain>
    </source>
</reference>
<dbReference type="EMBL" id="JBHSHD010000010">
    <property type="protein sequence ID" value="MFC4821667.1"/>
    <property type="molecule type" value="Genomic_DNA"/>
</dbReference>
<feature type="transmembrane region" description="Helical" evidence="11">
    <location>
        <begin position="234"/>
        <end position="253"/>
    </location>
</feature>
<keyword evidence="4 11" id="KW-1003">Cell membrane</keyword>
<evidence type="ECO:0000256" key="2">
    <source>
        <dbReference type="ARBA" id="ARBA00007783"/>
    </source>
</evidence>
<dbReference type="PANTHER" id="PTHR30413:SF10">
    <property type="entry name" value="CAPSULE POLYSACCHARIDE EXPORT INNER-MEMBRANE PROTEIN CTRC"/>
    <property type="match status" value="1"/>
</dbReference>
<accession>A0ABV9R1N6</accession>
<organism evidence="13 14">
    <name type="scientific">Dokdonella ginsengisoli</name>
    <dbReference type="NCBI Taxonomy" id="363846"/>
    <lineage>
        <taxon>Bacteria</taxon>
        <taxon>Pseudomonadati</taxon>
        <taxon>Pseudomonadota</taxon>
        <taxon>Gammaproteobacteria</taxon>
        <taxon>Lysobacterales</taxon>
        <taxon>Rhodanobacteraceae</taxon>
        <taxon>Dokdonella</taxon>
    </lineage>
</organism>
<evidence type="ECO:0000256" key="1">
    <source>
        <dbReference type="ARBA" id="ARBA00004651"/>
    </source>
</evidence>
<comment type="caution">
    <text evidence="11">Lacks conserved residue(s) required for the propagation of feature annotation.</text>
</comment>